<sequence>MSFTRRQGSGRPRQSSRRKDRHIASNARVQPTASSAALQAQVAPSLGGHVSSRTIGRCLAEGHLGSLCPLRALPLTPTHQHLRLKWFHARGN</sequence>
<accession>A0A8X7BF52</accession>
<dbReference type="InterPro" id="IPR002492">
    <property type="entry name" value="Transposase_Tc1-like"/>
</dbReference>
<reference evidence="3" key="1">
    <citation type="submission" date="2020-08" db="EMBL/GenBank/DDBJ databases">
        <title>Multicomponent nature underlies the extraordinary mechanical properties of spider dragline silk.</title>
        <authorList>
            <person name="Kono N."/>
            <person name="Nakamura H."/>
            <person name="Mori M."/>
            <person name="Yoshida Y."/>
            <person name="Ohtoshi R."/>
            <person name="Malay A.D."/>
            <person name="Moran D.A.P."/>
            <person name="Tomita M."/>
            <person name="Numata K."/>
            <person name="Arakawa K."/>
        </authorList>
    </citation>
    <scope>NUCLEOTIDE SEQUENCE</scope>
</reference>
<dbReference type="Proteomes" id="UP000887159">
    <property type="component" value="Unassembled WGS sequence"/>
</dbReference>
<protein>
    <submittedName>
        <fullName evidence="3">HTH_Tnp_Tc3_2 domain-containing protein</fullName>
    </submittedName>
</protein>
<feature type="domain" description="Transposase Tc1-like" evidence="2">
    <location>
        <begin position="20"/>
        <end position="86"/>
    </location>
</feature>
<dbReference type="GO" id="GO:0015074">
    <property type="term" value="P:DNA integration"/>
    <property type="evidence" value="ECO:0007669"/>
    <property type="project" value="InterPro"/>
</dbReference>
<gene>
    <name evidence="3" type="primary">NCL1_12066</name>
    <name evidence="3" type="ORF">TNCV_4396561</name>
</gene>
<dbReference type="GO" id="GO:0006313">
    <property type="term" value="P:DNA transposition"/>
    <property type="evidence" value="ECO:0007669"/>
    <property type="project" value="InterPro"/>
</dbReference>
<proteinExistence type="predicted"/>
<keyword evidence="4" id="KW-1185">Reference proteome</keyword>
<evidence type="ECO:0000313" key="3">
    <source>
        <dbReference type="EMBL" id="GFY28324.1"/>
    </source>
</evidence>
<evidence type="ECO:0000259" key="2">
    <source>
        <dbReference type="Pfam" id="PF01498"/>
    </source>
</evidence>
<feature type="compositionally biased region" description="Low complexity" evidence="1">
    <location>
        <begin position="1"/>
        <end position="13"/>
    </location>
</feature>
<dbReference type="Pfam" id="PF01498">
    <property type="entry name" value="HTH_Tnp_Tc3_2"/>
    <property type="match status" value="1"/>
</dbReference>
<name>A0A8X7BF52_TRICX</name>
<dbReference type="EMBL" id="BMAU01021383">
    <property type="protein sequence ID" value="GFY28324.1"/>
    <property type="molecule type" value="Genomic_DNA"/>
</dbReference>
<dbReference type="AlphaFoldDB" id="A0A8X7BF52"/>
<feature type="region of interest" description="Disordered" evidence="1">
    <location>
        <begin position="1"/>
        <end position="34"/>
    </location>
</feature>
<dbReference type="GO" id="GO:0003677">
    <property type="term" value="F:DNA binding"/>
    <property type="evidence" value="ECO:0007669"/>
    <property type="project" value="InterPro"/>
</dbReference>
<evidence type="ECO:0000256" key="1">
    <source>
        <dbReference type="SAM" id="MobiDB-lite"/>
    </source>
</evidence>
<comment type="caution">
    <text evidence="3">The sequence shown here is derived from an EMBL/GenBank/DDBJ whole genome shotgun (WGS) entry which is preliminary data.</text>
</comment>
<evidence type="ECO:0000313" key="4">
    <source>
        <dbReference type="Proteomes" id="UP000887159"/>
    </source>
</evidence>
<organism evidence="3 4">
    <name type="scientific">Trichonephila clavipes</name>
    <name type="common">Golden silk orbweaver</name>
    <name type="synonym">Nephila clavipes</name>
    <dbReference type="NCBI Taxonomy" id="2585209"/>
    <lineage>
        <taxon>Eukaryota</taxon>
        <taxon>Metazoa</taxon>
        <taxon>Ecdysozoa</taxon>
        <taxon>Arthropoda</taxon>
        <taxon>Chelicerata</taxon>
        <taxon>Arachnida</taxon>
        <taxon>Araneae</taxon>
        <taxon>Araneomorphae</taxon>
        <taxon>Entelegynae</taxon>
        <taxon>Araneoidea</taxon>
        <taxon>Nephilidae</taxon>
        <taxon>Trichonephila</taxon>
    </lineage>
</organism>